<protein>
    <submittedName>
        <fullName evidence="4">SpoIIE family protein phosphatase</fullName>
    </submittedName>
</protein>
<dbReference type="InterPro" id="IPR001932">
    <property type="entry name" value="PPM-type_phosphatase-like_dom"/>
</dbReference>
<dbReference type="SMART" id="SM00065">
    <property type="entry name" value="GAF"/>
    <property type="match status" value="1"/>
</dbReference>
<dbReference type="InterPro" id="IPR000014">
    <property type="entry name" value="PAS"/>
</dbReference>
<sequence length="698" mass="75278">MDTALHHMADGFLLVDGDWRILYANPAADRLFGTDGSRTGTVVGRLLREAVEGFRQQAELERRCHEAAESREPGGIDVQRSSDGRWYRIRLAPVPDGMSVYVSDIDEARIQEVRASRSRHEAVRRAERIKNLTVSLSGALTVQDVVNAVARRVLPPFGADGLTIGVLEESRANRVRVVGAVGYPDTFTAMVEAEPVPAVSPVADVLKGGAPLFVETVEEHIARYPHMAHRVHASGKKSWAFLPLIASGRSIGACSISFSEDRRLDDTERTLLLALSGLIAQALERARLHDADRDRATELQRGLLPRDLPALPTLTAAARYLPAGESMDVGGDWYDVLPLSSGRVALVIGDVMGHGLTEAATMGRLRSAVRTLADLELAPDDLLVHLNDLVADLGEDLYATCLYAVYDPTDASCVFASAGHPPPVLVDPSGKARFVDLEPNSPLGVAEPPFETKRVHVPDGSLLVLYTDGLAETATRPMSRGMDLLKATLDEALAHENAGAGPATDRTDRTTNHGAPATNHGVPATNPADPVPDPLLDRICDRLTAALLPSPSGTTDDAALLVARPRSFRASDMASWTLPENPRAAGQARVLIREQLTLWQLEDLLMATELIVSELVTNAVRYGRGPIRLRLLRSDSLVCEVADGSLTTPHVRRAAETDEGGRGLQLVTALAHRWGARYGTAGKYVWTEQQLPVPTVAG</sequence>
<dbReference type="InterPro" id="IPR003594">
    <property type="entry name" value="HATPase_dom"/>
</dbReference>
<dbReference type="InterPro" id="IPR013656">
    <property type="entry name" value="PAS_4"/>
</dbReference>
<dbReference type="InterPro" id="IPR036890">
    <property type="entry name" value="HATPase_C_sf"/>
</dbReference>
<dbReference type="CDD" id="cd16936">
    <property type="entry name" value="HATPase_RsbW-like"/>
    <property type="match status" value="1"/>
</dbReference>
<dbReference type="Gene3D" id="3.60.40.10">
    <property type="entry name" value="PPM-type phosphatase domain"/>
    <property type="match status" value="1"/>
</dbReference>
<dbReference type="Gene3D" id="3.30.565.10">
    <property type="entry name" value="Histidine kinase-like ATPase, C-terminal domain"/>
    <property type="match status" value="1"/>
</dbReference>
<dbReference type="Pfam" id="PF07228">
    <property type="entry name" value="SpoIIE"/>
    <property type="match status" value="1"/>
</dbReference>
<feature type="region of interest" description="Disordered" evidence="2">
    <location>
        <begin position="497"/>
        <end position="530"/>
    </location>
</feature>
<name>A0ABV3C5I2_9ACTN</name>
<dbReference type="InterPro" id="IPR036457">
    <property type="entry name" value="PPM-type-like_dom_sf"/>
</dbReference>
<dbReference type="InterPro" id="IPR003018">
    <property type="entry name" value="GAF"/>
</dbReference>
<dbReference type="CDD" id="cd00130">
    <property type="entry name" value="PAS"/>
    <property type="match status" value="1"/>
</dbReference>
<comment type="caution">
    <text evidence="4">The sequence shown here is derived from an EMBL/GenBank/DDBJ whole genome shotgun (WGS) entry which is preliminary data.</text>
</comment>
<organism evidence="4 5">
    <name type="scientific">Streptomyces narbonensis</name>
    <dbReference type="NCBI Taxonomy" id="67333"/>
    <lineage>
        <taxon>Bacteria</taxon>
        <taxon>Bacillati</taxon>
        <taxon>Actinomycetota</taxon>
        <taxon>Actinomycetes</taxon>
        <taxon>Kitasatosporales</taxon>
        <taxon>Streptomycetaceae</taxon>
        <taxon>Streptomyces</taxon>
    </lineage>
</organism>
<dbReference type="InterPro" id="IPR052016">
    <property type="entry name" value="Bact_Sigma-Reg"/>
</dbReference>
<dbReference type="SUPFAM" id="SSF55785">
    <property type="entry name" value="PYP-like sensor domain (PAS domain)"/>
    <property type="match status" value="1"/>
</dbReference>
<keyword evidence="5" id="KW-1185">Reference proteome</keyword>
<dbReference type="InterPro" id="IPR029016">
    <property type="entry name" value="GAF-like_dom_sf"/>
</dbReference>
<dbReference type="Pfam" id="PF13581">
    <property type="entry name" value="HATPase_c_2"/>
    <property type="match status" value="1"/>
</dbReference>
<evidence type="ECO:0000256" key="1">
    <source>
        <dbReference type="ARBA" id="ARBA00022801"/>
    </source>
</evidence>
<dbReference type="Gene3D" id="3.30.450.20">
    <property type="entry name" value="PAS domain"/>
    <property type="match status" value="1"/>
</dbReference>
<dbReference type="Proteomes" id="UP001551329">
    <property type="component" value="Unassembled WGS sequence"/>
</dbReference>
<evidence type="ECO:0000313" key="4">
    <source>
        <dbReference type="EMBL" id="MEU7070042.1"/>
    </source>
</evidence>
<evidence type="ECO:0000256" key="2">
    <source>
        <dbReference type="SAM" id="MobiDB-lite"/>
    </source>
</evidence>
<dbReference type="Gene3D" id="3.30.450.40">
    <property type="match status" value="1"/>
</dbReference>
<evidence type="ECO:0000313" key="5">
    <source>
        <dbReference type="Proteomes" id="UP001551329"/>
    </source>
</evidence>
<reference evidence="4 5" key="1">
    <citation type="submission" date="2024-06" db="EMBL/GenBank/DDBJ databases">
        <title>The Natural Products Discovery Center: Release of the First 8490 Sequenced Strains for Exploring Actinobacteria Biosynthetic Diversity.</title>
        <authorList>
            <person name="Kalkreuter E."/>
            <person name="Kautsar S.A."/>
            <person name="Yang D."/>
            <person name="Bader C.D."/>
            <person name="Teijaro C.N."/>
            <person name="Fluegel L."/>
            <person name="Davis C.M."/>
            <person name="Simpson J.R."/>
            <person name="Lauterbach L."/>
            <person name="Steele A.D."/>
            <person name="Gui C."/>
            <person name="Meng S."/>
            <person name="Li G."/>
            <person name="Viehrig K."/>
            <person name="Ye F."/>
            <person name="Su P."/>
            <person name="Kiefer A.F."/>
            <person name="Nichols A."/>
            <person name="Cepeda A.J."/>
            <person name="Yan W."/>
            <person name="Fan B."/>
            <person name="Jiang Y."/>
            <person name="Adhikari A."/>
            <person name="Zheng C.-J."/>
            <person name="Schuster L."/>
            <person name="Cowan T.M."/>
            <person name="Smanski M.J."/>
            <person name="Chevrette M.G."/>
            <person name="De Carvalho L.P.S."/>
            <person name="Shen B."/>
        </authorList>
    </citation>
    <scope>NUCLEOTIDE SEQUENCE [LARGE SCALE GENOMIC DNA]</scope>
    <source>
        <strain evidence="4 5">NPDC045974</strain>
    </source>
</reference>
<dbReference type="PROSITE" id="PS50112">
    <property type="entry name" value="PAS"/>
    <property type="match status" value="1"/>
</dbReference>
<keyword evidence="1" id="KW-0378">Hydrolase</keyword>
<feature type="domain" description="PAS" evidence="3">
    <location>
        <begin position="1"/>
        <end position="33"/>
    </location>
</feature>
<accession>A0ABV3C5I2</accession>
<dbReference type="PANTHER" id="PTHR43156">
    <property type="entry name" value="STAGE II SPORULATION PROTEIN E-RELATED"/>
    <property type="match status" value="1"/>
</dbReference>
<dbReference type="SMART" id="SM00331">
    <property type="entry name" value="PP2C_SIG"/>
    <property type="match status" value="1"/>
</dbReference>
<evidence type="ECO:0000259" key="3">
    <source>
        <dbReference type="PROSITE" id="PS50112"/>
    </source>
</evidence>
<proteinExistence type="predicted"/>
<gene>
    <name evidence="4" type="ORF">AB0A88_07810</name>
</gene>
<dbReference type="RefSeq" id="WP_358469846.1">
    <property type="nucleotide sequence ID" value="NZ_JBEZAE010000003.1"/>
</dbReference>
<dbReference type="Pfam" id="PF08448">
    <property type="entry name" value="PAS_4"/>
    <property type="match status" value="1"/>
</dbReference>
<dbReference type="SUPFAM" id="SSF81606">
    <property type="entry name" value="PP2C-like"/>
    <property type="match status" value="1"/>
</dbReference>
<dbReference type="InterPro" id="IPR035965">
    <property type="entry name" value="PAS-like_dom_sf"/>
</dbReference>
<dbReference type="Pfam" id="PF13185">
    <property type="entry name" value="GAF_2"/>
    <property type="match status" value="1"/>
</dbReference>
<dbReference type="SUPFAM" id="SSF55781">
    <property type="entry name" value="GAF domain-like"/>
    <property type="match status" value="1"/>
</dbReference>
<dbReference type="PANTHER" id="PTHR43156:SF2">
    <property type="entry name" value="STAGE II SPORULATION PROTEIN E"/>
    <property type="match status" value="1"/>
</dbReference>
<dbReference type="SUPFAM" id="SSF55874">
    <property type="entry name" value="ATPase domain of HSP90 chaperone/DNA topoisomerase II/histidine kinase"/>
    <property type="match status" value="1"/>
</dbReference>
<dbReference type="EMBL" id="JBEZAE010000003">
    <property type="protein sequence ID" value="MEU7070042.1"/>
    <property type="molecule type" value="Genomic_DNA"/>
</dbReference>